<dbReference type="SUPFAM" id="SSF46767">
    <property type="entry name" value="Methylated DNA-protein cysteine methyltransferase, C-terminal domain"/>
    <property type="match status" value="1"/>
</dbReference>
<name>A0AAN6Y6S4_9PEZI</name>
<evidence type="ECO:0000256" key="7">
    <source>
        <dbReference type="ARBA" id="ARBA00022763"/>
    </source>
</evidence>
<organism evidence="13 14">
    <name type="scientific">Rhypophila decipiens</name>
    <dbReference type="NCBI Taxonomy" id="261697"/>
    <lineage>
        <taxon>Eukaryota</taxon>
        <taxon>Fungi</taxon>
        <taxon>Dikarya</taxon>
        <taxon>Ascomycota</taxon>
        <taxon>Pezizomycotina</taxon>
        <taxon>Sordariomycetes</taxon>
        <taxon>Sordariomycetidae</taxon>
        <taxon>Sordariales</taxon>
        <taxon>Naviculisporaceae</taxon>
        <taxon>Rhypophila</taxon>
    </lineage>
</organism>
<dbReference type="EC" id="2.1.1.63" evidence="3"/>
<comment type="catalytic activity">
    <reaction evidence="1">
        <text>a 4-O-methyl-thymidine in DNA + L-cysteinyl-[protein] = a thymidine in DNA + S-methyl-L-cysteinyl-[protein]</text>
        <dbReference type="Rhea" id="RHEA:53428"/>
        <dbReference type="Rhea" id="RHEA-COMP:10131"/>
        <dbReference type="Rhea" id="RHEA-COMP:10132"/>
        <dbReference type="Rhea" id="RHEA-COMP:13555"/>
        <dbReference type="Rhea" id="RHEA-COMP:13556"/>
        <dbReference type="ChEBI" id="CHEBI:29950"/>
        <dbReference type="ChEBI" id="CHEBI:82612"/>
        <dbReference type="ChEBI" id="CHEBI:137386"/>
        <dbReference type="ChEBI" id="CHEBI:137387"/>
        <dbReference type="EC" id="2.1.1.63"/>
    </reaction>
</comment>
<evidence type="ECO:0000256" key="9">
    <source>
        <dbReference type="ARBA" id="ARBA00030795"/>
    </source>
</evidence>
<dbReference type="Gene3D" id="1.10.10.10">
    <property type="entry name" value="Winged helix-like DNA-binding domain superfamily/Winged helix DNA-binding domain"/>
    <property type="match status" value="1"/>
</dbReference>
<reference evidence="13" key="2">
    <citation type="submission" date="2023-05" db="EMBL/GenBank/DDBJ databases">
        <authorList>
            <consortium name="Lawrence Berkeley National Laboratory"/>
            <person name="Steindorff A."/>
            <person name="Hensen N."/>
            <person name="Bonometti L."/>
            <person name="Westerberg I."/>
            <person name="Brannstrom I.O."/>
            <person name="Guillou S."/>
            <person name="Cros-Aarteil S."/>
            <person name="Calhoun S."/>
            <person name="Haridas S."/>
            <person name="Kuo A."/>
            <person name="Mondo S."/>
            <person name="Pangilinan J."/>
            <person name="Riley R."/>
            <person name="Labutti K."/>
            <person name="Andreopoulos B."/>
            <person name="Lipzen A."/>
            <person name="Chen C."/>
            <person name="Yanf M."/>
            <person name="Daum C."/>
            <person name="Ng V."/>
            <person name="Clum A."/>
            <person name="Ohm R."/>
            <person name="Martin F."/>
            <person name="Silar P."/>
            <person name="Natvig D."/>
            <person name="Lalanne C."/>
            <person name="Gautier V."/>
            <person name="Ament-Velasquez S.L."/>
            <person name="Kruys A."/>
            <person name="Hutchinson M.I."/>
            <person name="Powell A.J."/>
            <person name="Barry K."/>
            <person name="Miller A.N."/>
            <person name="Grigoriev I.V."/>
            <person name="Debuchy R."/>
            <person name="Gladieux P."/>
            <person name="Thoren M.H."/>
            <person name="Johannesson H."/>
        </authorList>
    </citation>
    <scope>NUCLEOTIDE SEQUENCE</scope>
    <source>
        <strain evidence="13">PSN293</strain>
    </source>
</reference>
<sequence length="173" mass="18764">MDPQTATQTLAALISNSNPQSNSTRANQLDSANQPLPVATRRISLTPFDKRVYTLLLQIPPGSFTTYSLLSKSLNSSPRAVGNSCRRNPFAPTVPCHRVVATGGSLGGFKGEHLSKIVKKTTASSDKEISRTTKKTLFTLDQKRNLLKKEGVRFDPTGQKVLGTPYAGFQCTI</sequence>
<evidence type="ECO:0000256" key="1">
    <source>
        <dbReference type="ARBA" id="ARBA00001286"/>
    </source>
</evidence>
<evidence type="ECO:0000256" key="10">
    <source>
        <dbReference type="ARBA" id="ARBA00031621"/>
    </source>
</evidence>
<dbReference type="PROSITE" id="PS00374">
    <property type="entry name" value="MGMT"/>
    <property type="match status" value="1"/>
</dbReference>
<dbReference type="EMBL" id="MU858112">
    <property type="protein sequence ID" value="KAK4213251.1"/>
    <property type="molecule type" value="Genomic_DNA"/>
</dbReference>
<keyword evidence="8" id="KW-0234">DNA repair</keyword>
<dbReference type="InterPro" id="IPR036388">
    <property type="entry name" value="WH-like_DNA-bd_sf"/>
</dbReference>
<feature type="domain" description="Methylated-DNA-[protein]-cysteine S-methyltransferase DNA binding" evidence="12">
    <location>
        <begin position="47"/>
        <end position="121"/>
    </location>
</feature>
<dbReference type="InterPro" id="IPR036217">
    <property type="entry name" value="MethylDNA_cys_MeTrfase_DNAb"/>
</dbReference>
<evidence type="ECO:0000256" key="3">
    <source>
        <dbReference type="ARBA" id="ARBA00011918"/>
    </source>
</evidence>
<dbReference type="Pfam" id="PF01035">
    <property type="entry name" value="DNA_binding_1"/>
    <property type="match status" value="1"/>
</dbReference>
<dbReference type="InterPro" id="IPR014048">
    <property type="entry name" value="MethylDNA_cys_MeTrfase_DNA-bd"/>
</dbReference>
<dbReference type="PANTHER" id="PTHR10815:SF13">
    <property type="entry name" value="METHYLATED-DNA--PROTEIN-CYSTEINE METHYLTRANSFERASE"/>
    <property type="match status" value="1"/>
</dbReference>
<evidence type="ECO:0000256" key="8">
    <source>
        <dbReference type="ARBA" id="ARBA00023204"/>
    </source>
</evidence>
<protein>
    <recommendedName>
        <fullName evidence="4">Methylated-DNA--protein-cysteine methyltransferase</fullName>
        <ecNumber evidence="3">2.1.1.63</ecNumber>
    </recommendedName>
    <alternativeName>
        <fullName evidence="9">6-O-methylguanine-DNA methyltransferase</fullName>
    </alternativeName>
    <alternativeName>
        <fullName evidence="10">O-6-methylguanine-DNA-alkyltransferase</fullName>
    </alternativeName>
</protein>
<dbReference type="GO" id="GO:0003908">
    <property type="term" value="F:methylated-DNA-[protein]-cysteine S-methyltransferase activity"/>
    <property type="evidence" value="ECO:0007669"/>
    <property type="project" value="UniProtKB-EC"/>
</dbReference>
<comment type="similarity">
    <text evidence="2">Belongs to the MGMT family.</text>
</comment>
<keyword evidence="14" id="KW-1185">Reference proteome</keyword>
<dbReference type="Proteomes" id="UP001301769">
    <property type="component" value="Unassembled WGS sequence"/>
</dbReference>
<evidence type="ECO:0000313" key="13">
    <source>
        <dbReference type="EMBL" id="KAK4213251.1"/>
    </source>
</evidence>
<dbReference type="CDD" id="cd06445">
    <property type="entry name" value="ATase"/>
    <property type="match status" value="1"/>
</dbReference>
<proteinExistence type="inferred from homology"/>
<evidence type="ECO:0000256" key="5">
    <source>
        <dbReference type="ARBA" id="ARBA00022603"/>
    </source>
</evidence>
<evidence type="ECO:0000256" key="4">
    <source>
        <dbReference type="ARBA" id="ARBA00015377"/>
    </source>
</evidence>
<keyword evidence="5 13" id="KW-0489">Methyltransferase</keyword>
<dbReference type="AlphaFoldDB" id="A0AAN6Y6S4"/>
<dbReference type="PANTHER" id="PTHR10815">
    <property type="entry name" value="METHYLATED-DNA--PROTEIN-CYSTEINE METHYLTRANSFERASE"/>
    <property type="match status" value="1"/>
</dbReference>
<dbReference type="GO" id="GO:0006281">
    <property type="term" value="P:DNA repair"/>
    <property type="evidence" value="ECO:0007669"/>
    <property type="project" value="UniProtKB-KW"/>
</dbReference>
<dbReference type="InterPro" id="IPR001497">
    <property type="entry name" value="MethylDNA_cys_MeTrfase_AS"/>
</dbReference>
<gene>
    <name evidence="13" type="ORF">QBC37DRAFT_423430</name>
</gene>
<comment type="caution">
    <text evidence="13">The sequence shown here is derived from an EMBL/GenBank/DDBJ whole genome shotgun (WGS) entry which is preliminary data.</text>
</comment>
<keyword evidence="6" id="KW-0808">Transferase</keyword>
<dbReference type="GO" id="GO:0032259">
    <property type="term" value="P:methylation"/>
    <property type="evidence" value="ECO:0007669"/>
    <property type="project" value="UniProtKB-KW"/>
</dbReference>
<evidence type="ECO:0000256" key="11">
    <source>
        <dbReference type="ARBA" id="ARBA00049348"/>
    </source>
</evidence>
<accession>A0AAN6Y6S4</accession>
<evidence type="ECO:0000259" key="12">
    <source>
        <dbReference type="Pfam" id="PF01035"/>
    </source>
</evidence>
<evidence type="ECO:0000313" key="14">
    <source>
        <dbReference type="Proteomes" id="UP001301769"/>
    </source>
</evidence>
<reference evidence="13" key="1">
    <citation type="journal article" date="2023" name="Mol. Phylogenet. Evol.">
        <title>Genome-scale phylogeny and comparative genomics of the fungal order Sordariales.</title>
        <authorList>
            <person name="Hensen N."/>
            <person name="Bonometti L."/>
            <person name="Westerberg I."/>
            <person name="Brannstrom I.O."/>
            <person name="Guillou S."/>
            <person name="Cros-Aarteil S."/>
            <person name="Calhoun S."/>
            <person name="Haridas S."/>
            <person name="Kuo A."/>
            <person name="Mondo S."/>
            <person name="Pangilinan J."/>
            <person name="Riley R."/>
            <person name="LaButti K."/>
            <person name="Andreopoulos B."/>
            <person name="Lipzen A."/>
            <person name="Chen C."/>
            <person name="Yan M."/>
            <person name="Daum C."/>
            <person name="Ng V."/>
            <person name="Clum A."/>
            <person name="Steindorff A."/>
            <person name="Ohm R.A."/>
            <person name="Martin F."/>
            <person name="Silar P."/>
            <person name="Natvig D.O."/>
            <person name="Lalanne C."/>
            <person name="Gautier V."/>
            <person name="Ament-Velasquez S.L."/>
            <person name="Kruys A."/>
            <person name="Hutchinson M.I."/>
            <person name="Powell A.J."/>
            <person name="Barry K."/>
            <person name="Miller A.N."/>
            <person name="Grigoriev I.V."/>
            <person name="Debuchy R."/>
            <person name="Gladieux P."/>
            <person name="Hiltunen Thoren M."/>
            <person name="Johannesson H."/>
        </authorList>
    </citation>
    <scope>NUCLEOTIDE SEQUENCE</scope>
    <source>
        <strain evidence="13">PSN293</strain>
    </source>
</reference>
<dbReference type="NCBIfam" id="TIGR00589">
    <property type="entry name" value="ogt"/>
    <property type="match status" value="1"/>
</dbReference>
<comment type="catalytic activity">
    <reaction evidence="11">
        <text>a 6-O-methyl-2'-deoxyguanosine in DNA + L-cysteinyl-[protein] = S-methyl-L-cysteinyl-[protein] + a 2'-deoxyguanosine in DNA</text>
        <dbReference type="Rhea" id="RHEA:24000"/>
        <dbReference type="Rhea" id="RHEA-COMP:10131"/>
        <dbReference type="Rhea" id="RHEA-COMP:10132"/>
        <dbReference type="Rhea" id="RHEA-COMP:11367"/>
        <dbReference type="Rhea" id="RHEA-COMP:11368"/>
        <dbReference type="ChEBI" id="CHEBI:29950"/>
        <dbReference type="ChEBI" id="CHEBI:82612"/>
        <dbReference type="ChEBI" id="CHEBI:85445"/>
        <dbReference type="ChEBI" id="CHEBI:85448"/>
        <dbReference type="EC" id="2.1.1.63"/>
    </reaction>
</comment>
<evidence type="ECO:0000256" key="6">
    <source>
        <dbReference type="ARBA" id="ARBA00022679"/>
    </source>
</evidence>
<keyword evidence="7" id="KW-0227">DNA damage</keyword>
<evidence type="ECO:0000256" key="2">
    <source>
        <dbReference type="ARBA" id="ARBA00008711"/>
    </source>
</evidence>